<reference evidence="1" key="1">
    <citation type="submission" date="2022-07" db="EMBL/GenBank/DDBJ databases">
        <title>The genome of Lyophyllum shimeji provides insight into the initial evolution of ectomycorrhizal fungal genome.</title>
        <authorList>
            <person name="Kobayashi Y."/>
            <person name="Shibata T."/>
            <person name="Hirakawa H."/>
            <person name="Shigenobu S."/>
            <person name="Nishiyama T."/>
            <person name="Yamada A."/>
            <person name="Hasebe M."/>
            <person name="Kawaguchi M."/>
        </authorList>
    </citation>
    <scope>NUCLEOTIDE SEQUENCE</scope>
    <source>
        <strain evidence="1">AT787</strain>
    </source>
</reference>
<evidence type="ECO:0000313" key="1">
    <source>
        <dbReference type="EMBL" id="GLB38712.1"/>
    </source>
</evidence>
<accession>A0A9P3UMV6</accession>
<sequence>MWYHPEVAIHHRPSNHSPLTSSRFRGKICPLMRRTPPNAAGVKCHEAFRDACCKTPSVLIIRRDPFQPRKSKDMTDCGTRLFQKHGSMSS</sequence>
<evidence type="ECO:0000313" key="2">
    <source>
        <dbReference type="Proteomes" id="UP001063166"/>
    </source>
</evidence>
<dbReference type="Proteomes" id="UP001063166">
    <property type="component" value="Unassembled WGS sequence"/>
</dbReference>
<protein>
    <submittedName>
        <fullName evidence="1">Uncharacterized protein</fullName>
    </submittedName>
</protein>
<gene>
    <name evidence="1" type="ORF">LshimejAT787_0505770</name>
</gene>
<organism evidence="1 2">
    <name type="scientific">Lyophyllum shimeji</name>
    <name type="common">Hon-shimeji</name>
    <name type="synonym">Tricholoma shimeji</name>
    <dbReference type="NCBI Taxonomy" id="47721"/>
    <lineage>
        <taxon>Eukaryota</taxon>
        <taxon>Fungi</taxon>
        <taxon>Dikarya</taxon>
        <taxon>Basidiomycota</taxon>
        <taxon>Agaricomycotina</taxon>
        <taxon>Agaricomycetes</taxon>
        <taxon>Agaricomycetidae</taxon>
        <taxon>Agaricales</taxon>
        <taxon>Tricholomatineae</taxon>
        <taxon>Lyophyllaceae</taxon>
        <taxon>Lyophyllum</taxon>
    </lineage>
</organism>
<dbReference type="EMBL" id="BRPK01000005">
    <property type="protein sequence ID" value="GLB38712.1"/>
    <property type="molecule type" value="Genomic_DNA"/>
</dbReference>
<keyword evidence="2" id="KW-1185">Reference proteome</keyword>
<dbReference type="AlphaFoldDB" id="A0A9P3UMV6"/>
<comment type="caution">
    <text evidence="1">The sequence shown here is derived from an EMBL/GenBank/DDBJ whole genome shotgun (WGS) entry which is preliminary data.</text>
</comment>
<proteinExistence type="predicted"/>
<name>A0A9P3UMV6_LYOSH</name>